<dbReference type="Gene3D" id="1.10.287.70">
    <property type="match status" value="1"/>
</dbReference>
<protein>
    <submittedName>
        <fullName evidence="3">Potassium channel family protein</fullName>
    </submittedName>
</protein>
<sequence length="331" mass="36141">MSILMTIAGAFLVLLVWFDFVATALTASQSGPVSRRVAYGVWRVFLFINKPFKSHALLACVGPLIIIVLINMWVSVVWLGWSLIYLGAEAPVLNGTTLLPADISSTIYFVGFTLTTLGTGDYVPADGFWQAMTVITAFNGIALITLSITYAIPVVQAAAAKRTVARQIAVMGESAEALAAQWAEAGHYQGVDTYFSDLTPQILDISQKHLAYPILHFFHSPEPDTALPLKLAALDEAILALPAEAYEVNPALRVAEHMCSNAISTFLNTLNKAFIHPADEEPPQILPQRLRKGTAKKVGSEREPEALSRRRKLLKALILQDGWTWNQIAKG</sequence>
<accession>A0ABP7PRU2</accession>
<feature type="domain" description="Potassium channel" evidence="2">
    <location>
        <begin position="74"/>
        <end position="153"/>
    </location>
</feature>
<evidence type="ECO:0000256" key="1">
    <source>
        <dbReference type="SAM" id="Phobius"/>
    </source>
</evidence>
<evidence type="ECO:0000259" key="2">
    <source>
        <dbReference type="Pfam" id="PF07885"/>
    </source>
</evidence>
<keyword evidence="4" id="KW-1185">Reference proteome</keyword>
<dbReference type="SUPFAM" id="SSF81324">
    <property type="entry name" value="Voltage-gated potassium channels"/>
    <property type="match status" value="1"/>
</dbReference>
<gene>
    <name evidence="3" type="ORF">GCM10022278_29910</name>
</gene>
<keyword evidence="1" id="KW-0812">Transmembrane</keyword>
<dbReference type="GO" id="GO:0034220">
    <property type="term" value="P:monoatomic ion transmembrane transport"/>
    <property type="evidence" value="ECO:0007669"/>
    <property type="project" value="UniProtKB-KW"/>
</dbReference>
<feature type="transmembrane region" description="Helical" evidence="1">
    <location>
        <begin position="98"/>
        <end position="117"/>
    </location>
</feature>
<comment type="caution">
    <text evidence="3">The sequence shown here is derived from an EMBL/GenBank/DDBJ whole genome shotgun (WGS) entry which is preliminary data.</text>
</comment>
<dbReference type="EMBL" id="BAABBO010000012">
    <property type="protein sequence ID" value="GAA3970279.1"/>
    <property type="molecule type" value="Genomic_DNA"/>
</dbReference>
<name>A0ABP7PRU2_9GAMM</name>
<keyword evidence="3" id="KW-0813">Transport</keyword>
<organism evidence="3 4">
    <name type="scientific">Allohahella marinimesophila</name>
    <dbReference type="NCBI Taxonomy" id="1054972"/>
    <lineage>
        <taxon>Bacteria</taxon>
        <taxon>Pseudomonadati</taxon>
        <taxon>Pseudomonadota</taxon>
        <taxon>Gammaproteobacteria</taxon>
        <taxon>Oceanospirillales</taxon>
        <taxon>Hahellaceae</taxon>
        <taxon>Allohahella</taxon>
    </lineage>
</organism>
<keyword evidence="1" id="KW-0472">Membrane</keyword>
<keyword evidence="3" id="KW-0407">Ion channel</keyword>
<evidence type="ECO:0000313" key="3">
    <source>
        <dbReference type="EMBL" id="GAA3970279.1"/>
    </source>
</evidence>
<proteinExistence type="predicted"/>
<dbReference type="InterPro" id="IPR013099">
    <property type="entry name" value="K_chnl_dom"/>
</dbReference>
<keyword evidence="3" id="KW-0406">Ion transport</keyword>
<feature type="transmembrane region" description="Helical" evidence="1">
    <location>
        <begin position="56"/>
        <end position="86"/>
    </location>
</feature>
<reference evidence="4" key="1">
    <citation type="journal article" date="2019" name="Int. J. Syst. Evol. Microbiol.">
        <title>The Global Catalogue of Microorganisms (GCM) 10K type strain sequencing project: providing services to taxonomists for standard genome sequencing and annotation.</title>
        <authorList>
            <consortium name="The Broad Institute Genomics Platform"/>
            <consortium name="The Broad Institute Genome Sequencing Center for Infectious Disease"/>
            <person name="Wu L."/>
            <person name="Ma J."/>
        </authorList>
    </citation>
    <scope>NUCLEOTIDE SEQUENCE [LARGE SCALE GENOMIC DNA]</scope>
    <source>
        <strain evidence="4">JCM 17555</strain>
    </source>
</reference>
<dbReference type="RefSeq" id="WP_344807770.1">
    <property type="nucleotide sequence ID" value="NZ_BAABBO010000012.1"/>
</dbReference>
<feature type="transmembrane region" description="Helical" evidence="1">
    <location>
        <begin position="129"/>
        <end position="152"/>
    </location>
</feature>
<evidence type="ECO:0000313" key="4">
    <source>
        <dbReference type="Proteomes" id="UP001501337"/>
    </source>
</evidence>
<dbReference type="Pfam" id="PF07885">
    <property type="entry name" value="Ion_trans_2"/>
    <property type="match status" value="1"/>
</dbReference>
<keyword evidence="1" id="KW-1133">Transmembrane helix</keyword>
<dbReference type="Proteomes" id="UP001501337">
    <property type="component" value="Unassembled WGS sequence"/>
</dbReference>